<dbReference type="Pfam" id="PF00092">
    <property type="entry name" value="VWA"/>
    <property type="match status" value="1"/>
</dbReference>
<protein>
    <submittedName>
        <fullName evidence="1">Uncharacterized protein</fullName>
    </submittedName>
</protein>
<dbReference type="SUPFAM" id="SSF53300">
    <property type="entry name" value="vWA-like"/>
    <property type="match status" value="1"/>
</dbReference>
<dbReference type="CDD" id="cd00198">
    <property type="entry name" value="vWFA"/>
    <property type="match status" value="1"/>
</dbReference>
<dbReference type="PROSITE" id="PS50234">
    <property type="entry name" value="VWFA"/>
    <property type="match status" value="1"/>
</dbReference>
<evidence type="ECO:0000313" key="2">
    <source>
        <dbReference type="Proteomes" id="UP000749559"/>
    </source>
</evidence>
<dbReference type="EMBL" id="CAIIXF020000004">
    <property type="protein sequence ID" value="CAH1782253.1"/>
    <property type="molecule type" value="Genomic_DNA"/>
</dbReference>
<organism evidence="1 2">
    <name type="scientific">Owenia fusiformis</name>
    <name type="common">Polychaete worm</name>
    <dbReference type="NCBI Taxonomy" id="6347"/>
    <lineage>
        <taxon>Eukaryota</taxon>
        <taxon>Metazoa</taxon>
        <taxon>Spiralia</taxon>
        <taxon>Lophotrochozoa</taxon>
        <taxon>Annelida</taxon>
        <taxon>Polychaeta</taxon>
        <taxon>Sedentaria</taxon>
        <taxon>Canalipalpata</taxon>
        <taxon>Sabellida</taxon>
        <taxon>Oweniida</taxon>
        <taxon>Oweniidae</taxon>
        <taxon>Owenia</taxon>
    </lineage>
</organism>
<accession>A0A8J1USN8</accession>
<gene>
    <name evidence="1" type="ORF">OFUS_LOCUS8721</name>
</gene>
<dbReference type="Gene3D" id="3.40.50.410">
    <property type="entry name" value="von Willebrand factor, type A domain"/>
    <property type="match status" value="1"/>
</dbReference>
<keyword evidence="2" id="KW-1185">Reference proteome</keyword>
<reference evidence="1" key="1">
    <citation type="submission" date="2022-03" db="EMBL/GenBank/DDBJ databases">
        <authorList>
            <person name="Martin C."/>
        </authorList>
    </citation>
    <scope>NUCLEOTIDE SEQUENCE</scope>
</reference>
<proteinExistence type="predicted"/>
<dbReference type="Proteomes" id="UP000749559">
    <property type="component" value="Unassembled WGS sequence"/>
</dbReference>
<evidence type="ECO:0000313" key="1">
    <source>
        <dbReference type="EMBL" id="CAH1782253.1"/>
    </source>
</evidence>
<dbReference type="AlphaFoldDB" id="A0A8J1USN8"/>
<comment type="caution">
    <text evidence="1">The sequence shown here is derived from an EMBL/GenBank/DDBJ whole genome shotgun (WGS) entry which is preliminary data.</text>
</comment>
<dbReference type="InterPro" id="IPR036465">
    <property type="entry name" value="vWFA_dom_sf"/>
</dbReference>
<name>A0A8J1USN8_OWEFU</name>
<dbReference type="InterPro" id="IPR002035">
    <property type="entry name" value="VWF_A"/>
</dbReference>
<sequence>MLCFSVCADIVFSFDISCSIDATNITAALNIAKDISLNLTLDSLKGSRISGFSYNADVVDSFSTGEPDDNPSNVVKLLSDLKVTPDTTDECRTRTDVAFNKVIATLATPNDRDDEAYRDVVIFFGDGRTSPLRHRPAAIKAAESIRDNGGVVIWIVLTSNRGLIKVTDGIENEIKNVTSEDPCTGEKLIFYHDDPFVTRRILGFLDQAAGCV</sequence>